<name>A0A0K8TUD7_CONLV</name>
<organism evidence="2">
    <name type="scientific">Conus lenavati</name>
    <name type="common">Cone snail</name>
    <dbReference type="NCBI Taxonomy" id="1519839"/>
    <lineage>
        <taxon>Eukaryota</taxon>
        <taxon>Metazoa</taxon>
        <taxon>Spiralia</taxon>
        <taxon>Lophotrochozoa</taxon>
        <taxon>Mollusca</taxon>
        <taxon>Gastropoda</taxon>
        <taxon>Caenogastropoda</taxon>
        <taxon>Neogastropoda</taxon>
        <taxon>Conoidea</taxon>
        <taxon>Conidae</taxon>
        <taxon>Conus</taxon>
        <taxon>Splinoconus</taxon>
    </lineage>
</organism>
<feature type="signal peptide" evidence="1">
    <location>
        <begin position="1"/>
        <end position="21"/>
    </location>
</feature>
<proteinExistence type="predicted"/>
<dbReference type="EMBL" id="GCVH01000022">
    <property type="protein sequence ID" value="JAI17871.1"/>
    <property type="molecule type" value="Transcribed_RNA"/>
</dbReference>
<protein>
    <submittedName>
        <fullName evidence="2">Conopeptide</fullName>
    </submittedName>
</protein>
<keyword evidence="1" id="KW-0732">Signal</keyword>
<dbReference type="PANTHER" id="PTHR37687:SF1">
    <property type="entry name" value="AGAP006772-PA"/>
    <property type="match status" value="1"/>
</dbReference>
<dbReference type="SUPFAM" id="SSF48619">
    <property type="entry name" value="Phospholipase A2, PLA2"/>
    <property type="match status" value="1"/>
</dbReference>
<dbReference type="GO" id="GO:0004623">
    <property type="term" value="F:phospholipase A2 activity"/>
    <property type="evidence" value="ECO:0007669"/>
    <property type="project" value="InterPro"/>
</dbReference>
<dbReference type="InterPro" id="IPR036444">
    <property type="entry name" value="PLipase_A2_dom_sf"/>
</dbReference>
<dbReference type="GO" id="GO:0006644">
    <property type="term" value="P:phospholipid metabolic process"/>
    <property type="evidence" value="ECO:0007669"/>
    <property type="project" value="InterPro"/>
</dbReference>
<dbReference type="AlphaFoldDB" id="A0A0K8TUD7"/>
<dbReference type="GO" id="GO:0050482">
    <property type="term" value="P:arachidonate secretion"/>
    <property type="evidence" value="ECO:0007669"/>
    <property type="project" value="InterPro"/>
</dbReference>
<accession>A0A0K8TUD7</accession>
<dbReference type="PANTHER" id="PTHR37687">
    <property type="entry name" value="AGAP006772-PA"/>
    <property type="match status" value="1"/>
</dbReference>
<feature type="chain" id="PRO_5005520269" evidence="1">
    <location>
        <begin position="22"/>
        <end position="181"/>
    </location>
</feature>
<dbReference type="InterPro" id="IPR038875">
    <property type="entry name" value="PLA2_conodipine-like"/>
</dbReference>
<evidence type="ECO:0000256" key="1">
    <source>
        <dbReference type="SAM" id="SignalP"/>
    </source>
</evidence>
<reference evidence="2" key="1">
    <citation type="submission" date="2015-04" db="EMBL/GenBank/DDBJ databases">
        <authorList>
            <person name="Syromyatnikov M.Y."/>
            <person name="Popov V.N."/>
        </authorList>
    </citation>
    <scope>NUCLEOTIDE SEQUENCE</scope>
    <source>
        <tissue evidence="2">Venom duct</tissue>
    </source>
</reference>
<sequence>MKMLESALWILAALALPRIAAHDSRTTELCKINSNGCSVQSDLVPCQEHFLPACDIHDNCYFCGAHFSLSRLNCDEAFLSDMTALCADGTDEEGDCPAKRKRREASSMSTTPVRQLQLLEKLMGRNSLSDHDTRWPLPRSSTCTGWAQTYYTFVRWMGGSNYNETADATYCADYEECMPEV</sequence>
<evidence type="ECO:0000313" key="2">
    <source>
        <dbReference type="EMBL" id="JAI17871.1"/>
    </source>
</evidence>
<dbReference type="Gene3D" id="1.20.90.10">
    <property type="entry name" value="Phospholipase A2 domain"/>
    <property type="match status" value="1"/>
</dbReference>